<dbReference type="GO" id="GO:0008713">
    <property type="term" value="F:ADP-heptose-lipopolysaccharide heptosyltransferase activity"/>
    <property type="evidence" value="ECO:0007669"/>
    <property type="project" value="TreeGrafter"/>
</dbReference>
<evidence type="ECO:0000256" key="2">
    <source>
        <dbReference type="ARBA" id="ARBA00022679"/>
    </source>
</evidence>
<name>A0A1I0QHK1_9FLAO</name>
<dbReference type="SUPFAM" id="SSF53756">
    <property type="entry name" value="UDP-Glycosyltransferase/glycogen phosphorylase"/>
    <property type="match status" value="1"/>
</dbReference>
<organism evidence="3 4">
    <name type="scientific">Chryseobacterium wanjuense</name>
    <dbReference type="NCBI Taxonomy" id="356305"/>
    <lineage>
        <taxon>Bacteria</taxon>
        <taxon>Pseudomonadati</taxon>
        <taxon>Bacteroidota</taxon>
        <taxon>Flavobacteriia</taxon>
        <taxon>Flavobacteriales</taxon>
        <taxon>Weeksellaceae</taxon>
        <taxon>Chryseobacterium group</taxon>
        <taxon>Chryseobacterium</taxon>
    </lineage>
</organism>
<evidence type="ECO:0000313" key="4">
    <source>
        <dbReference type="Proteomes" id="UP000199469"/>
    </source>
</evidence>
<dbReference type="InterPro" id="IPR002201">
    <property type="entry name" value="Glyco_trans_9"/>
</dbReference>
<dbReference type="OrthoDB" id="9797795at2"/>
<dbReference type="Proteomes" id="UP000199469">
    <property type="component" value="Unassembled WGS sequence"/>
</dbReference>
<keyword evidence="1" id="KW-0328">Glycosyltransferase</keyword>
<protein>
    <submittedName>
        <fullName evidence="3">ADP-heptose:LPS heptosyltransferase</fullName>
    </submittedName>
</protein>
<dbReference type="PANTHER" id="PTHR30160">
    <property type="entry name" value="TETRAACYLDISACCHARIDE 4'-KINASE-RELATED"/>
    <property type="match status" value="1"/>
</dbReference>
<dbReference type="Pfam" id="PF01075">
    <property type="entry name" value="Glyco_transf_9"/>
    <property type="match status" value="1"/>
</dbReference>
<dbReference type="InterPro" id="IPR051199">
    <property type="entry name" value="LPS_LOS_Heptosyltrfase"/>
</dbReference>
<proteinExistence type="predicted"/>
<dbReference type="GO" id="GO:0005829">
    <property type="term" value="C:cytosol"/>
    <property type="evidence" value="ECO:0007669"/>
    <property type="project" value="TreeGrafter"/>
</dbReference>
<dbReference type="GO" id="GO:0009244">
    <property type="term" value="P:lipopolysaccharide core region biosynthetic process"/>
    <property type="evidence" value="ECO:0007669"/>
    <property type="project" value="TreeGrafter"/>
</dbReference>
<evidence type="ECO:0000256" key="1">
    <source>
        <dbReference type="ARBA" id="ARBA00022676"/>
    </source>
</evidence>
<gene>
    <name evidence="3" type="ORF">SAMN05421841_1922</name>
</gene>
<accession>A0A1I0QHK1</accession>
<dbReference type="EMBL" id="FOIU01000001">
    <property type="protein sequence ID" value="SEW26557.1"/>
    <property type="molecule type" value="Genomic_DNA"/>
</dbReference>
<reference evidence="4" key="1">
    <citation type="submission" date="2016-10" db="EMBL/GenBank/DDBJ databases">
        <authorList>
            <person name="Varghese N."/>
            <person name="Submissions S."/>
        </authorList>
    </citation>
    <scope>NUCLEOTIDE SEQUENCE [LARGE SCALE GENOMIC DNA]</scope>
    <source>
        <strain evidence="4">DSM 17724</strain>
    </source>
</reference>
<dbReference type="Gene3D" id="3.40.50.2000">
    <property type="entry name" value="Glycogen Phosphorylase B"/>
    <property type="match status" value="2"/>
</dbReference>
<dbReference type="RefSeq" id="WP_089791839.1">
    <property type="nucleotide sequence ID" value="NZ_FOIU01000001.1"/>
</dbReference>
<keyword evidence="2 3" id="KW-0808">Transferase</keyword>
<dbReference type="STRING" id="356305.SAMN05421841_1922"/>
<dbReference type="AlphaFoldDB" id="A0A1I0QHK1"/>
<keyword evidence="4" id="KW-1185">Reference proteome</keyword>
<sequence>MKVPKSVNAIRRSVMRNLTKNIGKSNFDINNKNDVAIKKILISRPNHRLGNLLLLTPLVQEVINTFPDSKIDLFVKGGITPIIYQNYSNIDKIIQLPKKPFSNLLKYIKGWFVIKTKKYDLVINANFGSSSGRLSTLFANSKYKLFGEFDEAFSTKHPDYHHSAKNTVYNLRQFLLQLGMPENTGEIPSLDLKLTDAELEAGRKKLADLVKNDKPTICLFTNATGEKCYSEEWWGKFYSQLKQEFPDYNIVELLPVENISKLNFTIPFFYSTDIREMGGFIAASALFIAADNGVMHLASASGTPTVGLFSVTDERAYQPYGNRSFSVNTGQVDNNAIMNLLRQTINHI</sequence>
<evidence type="ECO:0000313" key="3">
    <source>
        <dbReference type="EMBL" id="SEW26557.1"/>
    </source>
</evidence>